<evidence type="ECO:0000313" key="3">
    <source>
        <dbReference type="Proteomes" id="UP001189429"/>
    </source>
</evidence>
<comment type="caution">
    <text evidence="2">The sequence shown here is derived from an EMBL/GenBank/DDBJ whole genome shotgun (WGS) entry which is preliminary data.</text>
</comment>
<organism evidence="2 3">
    <name type="scientific">Prorocentrum cordatum</name>
    <dbReference type="NCBI Taxonomy" id="2364126"/>
    <lineage>
        <taxon>Eukaryota</taxon>
        <taxon>Sar</taxon>
        <taxon>Alveolata</taxon>
        <taxon>Dinophyceae</taxon>
        <taxon>Prorocentrales</taxon>
        <taxon>Prorocentraceae</taxon>
        <taxon>Prorocentrum</taxon>
    </lineage>
</organism>
<name>A0ABN9Y8X8_9DINO</name>
<gene>
    <name evidence="2" type="ORF">PCOR1329_LOCUS83610</name>
</gene>
<evidence type="ECO:0000256" key="1">
    <source>
        <dbReference type="SAM" id="MobiDB-lite"/>
    </source>
</evidence>
<dbReference type="Proteomes" id="UP001189429">
    <property type="component" value="Unassembled WGS sequence"/>
</dbReference>
<evidence type="ECO:0000313" key="2">
    <source>
        <dbReference type="EMBL" id="CAK0909107.1"/>
    </source>
</evidence>
<keyword evidence="3" id="KW-1185">Reference proteome</keyword>
<protein>
    <submittedName>
        <fullName evidence="2">Uncharacterized protein</fullName>
    </submittedName>
</protein>
<accession>A0ABN9Y8X8</accession>
<reference evidence="2" key="1">
    <citation type="submission" date="2023-10" db="EMBL/GenBank/DDBJ databases">
        <authorList>
            <person name="Chen Y."/>
            <person name="Shah S."/>
            <person name="Dougan E. K."/>
            <person name="Thang M."/>
            <person name="Chan C."/>
        </authorList>
    </citation>
    <scope>NUCLEOTIDE SEQUENCE [LARGE SCALE GENOMIC DNA]</scope>
</reference>
<feature type="region of interest" description="Disordered" evidence="1">
    <location>
        <begin position="346"/>
        <end position="418"/>
    </location>
</feature>
<sequence length="430" mass="47803">MPPNSSFDGDLSELVDALLKHATGCQFVQYGEKIKESIDREKIETHKDLLNDLGELQNNLQFSQRFMQEALVKVFELKNQSWDPKLQDEHKEEWAITVSKRIRTMASHFQASVRKRSQWAMDLVVNSKGGDDGGGASQGDDSCILVGAATEDQPEGDDGEDQDSDSVQETRLPYVEKQGESSKKRVKVWGEWIVPEPGDAIAKATFKHDSSVRVCERVTPEELKEILAKSTKKTGVLHAAYCKDQSSYEVMKTEITAKKKDDEAEEPPKKLVFLVFHCTWEDEKKKRKQKLQVLAHNFIKPGFDIDAAKKAAQDVAMQCAEALAGGMDADTAKKLRDLRTEEYVNSLSGTATPKKKTPAVQTTPRKLGNTEVHVSHSAPDVRAPGGASKAQPFPVSVQSSRPPAKEPEPASLPTWPEEAIDLEFDLDSMR</sequence>
<feature type="compositionally biased region" description="Acidic residues" evidence="1">
    <location>
        <begin position="152"/>
        <end position="166"/>
    </location>
</feature>
<feature type="region of interest" description="Disordered" evidence="1">
    <location>
        <begin position="151"/>
        <end position="178"/>
    </location>
</feature>
<proteinExistence type="predicted"/>
<dbReference type="EMBL" id="CAUYUJ010022134">
    <property type="protein sequence ID" value="CAK0909107.1"/>
    <property type="molecule type" value="Genomic_DNA"/>
</dbReference>